<dbReference type="PROSITE" id="PS50280">
    <property type="entry name" value="SET"/>
    <property type="match status" value="1"/>
</dbReference>
<name>A0A2P4X8R0_9STRA</name>
<gene>
    <name evidence="9" type="ORF">PHPALM_28968</name>
</gene>
<keyword evidence="6" id="KW-0949">S-adenosyl-L-methionine</keyword>
<evidence type="ECO:0000256" key="1">
    <source>
        <dbReference type="ARBA" id="ARBA00004123"/>
    </source>
</evidence>
<keyword evidence="5" id="KW-0808">Transferase</keyword>
<comment type="caution">
    <text evidence="9">The sequence shown here is derived from an EMBL/GenBank/DDBJ whole genome shotgun (WGS) entry which is preliminary data.</text>
</comment>
<dbReference type="InterPro" id="IPR050777">
    <property type="entry name" value="SET2_Histone-Lys_MeTrsfase"/>
</dbReference>
<dbReference type="InterPro" id="IPR001214">
    <property type="entry name" value="SET_dom"/>
</dbReference>
<evidence type="ECO:0000256" key="3">
    <source>
        <dbReference type="ARBA" id="ARBA00022454"/>
    </source>
</evidence>
<dbReference type="GO" id="GO:0032259">
    <property type="term" value="P:methylation"/>
    <property type="evidence" value="ECO:0007669"/>
    <property type="project" value="UniProtKB-KW"/>
</dbReference>
<dbReference type="Gene3D" id="2.170.270.10">
    <property type="entry name" value="SET domain"/>
    <property type="match status" value="1"/>
</dbReference>
<keyword evidence="3" id="KW-0158">Chromosome</keyword>
<evidence type="ECO:0000256" key="2">
    <source>
        <dbReference type="ARBA" id="ARBA00004286"/>
    </source>
</evidence>
<dbReference type="AlphaFoldDB" id="A0A2P4X8R0"/>
<evidence type="ECO:0000256" key="4">
    <source>
        <dbReference type="ARBA" id="ARBA00022603"/>
    </source>
</evidence>
<evidence type="ECO:0000313" key="9">
    <source>
        <dbReference type="EMBL" id="POM61938.1"/>
    </source>
</evidence>
<dbReference type="EMBL" id="NCKW01015724">
    <property type="protein sequence ID" value="POM61938.1"/>
    <property type="molecule type" value="Genomic_DNA"/>
</dbReference>
<dbReference type="GO" id="GO:0005694">
    <property type="term" value="C:chromosome"/>
    <property type="evidence" value="ECO:0007669"/>
    <property type="project" value="UniProtKB-SubCell"/>
</dbReference>
<feature type="domain" description="SET" evidence="8">
    <location>
        <begin position="22"/>
        <end position="115"/>
    </location>
</feature>
<sequence length="115" mass="12883">QTECVRGRFITEKKCGNQLMQDSVHASRVLMNVDCKGIGLTADKTIKINELVAKYVGEVLRSKMYQDREIMEGRMSDNIYGIQVTATEAIDACYIGGIACFANHSCDPNCDVQRW</sequence>
<proteinExistence type="predicted"/>
<dbReference type="SUPFAM" id="SSF82199">
    <property type="entry name" value="SET domain"/>
    <property type="match status" value="1"/>
</dbReference>
<reference evidence="9 10" key="1">
    <citation type="journal article" date="2017" name="Genome Biol. Evol.">
        <title>Phytophthora megakarya and P. palmivora, closely related causal agents of cacao black pod rot, underwent increases in genome sizes and gene numbers by different mechanisms.</title>
        <authorList>
            <person name="Ali S.S."/>
            <person name="Shao J."/>
            <person name="Lary D.J."/>
            <person name="Kronmiller B."/>
            <person name="Shen D."/>
            <person name="Strem M.D."/>
            <person name="Amoako-Attah I."/>
            <person name="Akrofi A.Y."/>
            <person name="Begoude B.A."/>
            <person name="Ten Hoopen G.M."/>
            <person name="Coulibaly K."/>
            <person name="Kebe B.I."/>
            <person name="Melnick R.L."/>
            <person name="Guiltinan M.J."/>
            <person name="Tyler B.M."/>
            <person name="Meinhardt L.W."/>
            <person name="Bailey B.A."/>
        </authorList>
    </citation>
    <scope>NUCLEOTIDE SEQUENCE [LARGE SCALE GENOMIC DNA]</scope>
    <source>
        <strain evidence="10">sbr112.9</strain>
    </source>
</reference>
<evidence type="ECO:0000259" key="8">
    <source>
        <dbReference type="PROSITE" id="PS50280"/>
    </source>
</evidence>
<dbReference type="GO" id="GO:0005634">
    <property type="term" value="C:nucleus"/>
    <property type="evidence" value="ECO:0007669"/>
    <property type="project" value="UniProtKB-SubCell"/>
</dbReference>
<accession>A0A2P4X8R0</accession>
<protein>
    <recommendedName>
        <fullName evidence="8">SET domain-containing protein</fullName>
    </recommendedName>
</protein>
<keyword evidence="10" id="KW-1185">Reference proteome</keyword>
<comment type="subcellular location">
    <subcellularLocation>
        <location evidence="2">Chromosome</location>
    </subcellularLocation>
    <subcellularLocation>
        <location evidence="1">Nucleus</location>
    </subcellularLocation>
</comment>
<evidence type="ECO:0000256" key="7">
    <source>
        <dbReference type="ARBA" id="ARBA00023242"/>
    </source>
</evidence>
<dbReference type="PANTHER" id="PTHR22884">
    <property type="entry name" value="SET DOMAIN PROTEINS"/>
    <property type="match status" value="1"/>
</dbReference>
<keyword evidence="7" id="KW-0539">Nucleus</keyword>
<dbReference type="GO" id="GO:0008168">
    <property type="term" value="F:methyltransferase activity"/>
    <property type="evidence" value="ECO:0007669"/>
    <property type="project" value="UniProtKB-KW"/>
</dbReference>
<dbReference type="InterPro" id="IPR046341">
    <property type="entry name" value="SET_dom_sf"/>
</dbReference>
<evidence type="ECO:0000256" key="6">
    <source>
        <dbReference type="ARBA" id="ARBA00022691"/>
    </source>
</evidence>
<dbReference type="Proteomes" id="UP000237271">
    <property type="component" value="Unassembled WGS sequence"/>
</dbReference>
<evidence type="ECO:0000313" key="10">
    <source>
        <dbReference type="Proteomes" id="UP000237271"/>
    </source>
</evidence>
<dbReference type="OrthoDB" id="89186at2759"/>
<evidence type="ECO:0000256" key="5">
    <source>
        <dbReference type="ARBA" id="ARBA00022679"/>
    </source>
</evidence>
<organism evidence="9 10">
    <name type="scientific">Phytophthora palmivora</name>
    <dbReference type="NCBI Taxonomy" id="4796"/>
    <lineage>
        <taxon>Eukaryota</taxon>
        <taxon>Sar</taxon>
        <taxon>Stramenopiles</taxon>
        <taxon>Oomycota</taxon>
        <taxon>Peronosporomycetes</taxon>
        <taxon>Peronosporales</taxon>
        <taxon>Peronosporaceae</taxon>
        <taxon>Phytophthora</taxon>
    </lineage>
</organism>
<dbReference type="Pfam" id="PF00856">
    <property type="entry name" value="SET"/>
    <property type="match status" value="1"/>
</dbReference>
<feature type="non-terminal residue" evidence="9">
    <location>
        <position position="1"/>
    </location>
</feature>
<keyword evidence="4" id="KW-0489">Methyltransferase</keyword>